<evidence type="ECO:0000256" key="10">
    <source>
        <dbReference type="ARBA" id="ARBA00068754"/>
    </source>
</evidence>
<evidence type="ECO:0000256" key="5">
    <source>
        <dbReference type="ARBA" id="ARBA00023069"/>
    </source>
</evidence>
<dbReference type="InterPro" id="IPR037856">
    <property type="entry name" value="Sdc1/DPY30"/>
</dbReference>
<dbReference type="GeneTree" id="ENSGT00940000169341"/>
<evidence type="ECO:0000256" key="8">
    <source>
        <dbReference type="ARBA" id="ARBA00058296"/>
    </source>
</evidence>
<reference evidence="13" key="1">
    <citation type="journal article" date="2002" name="Science">
        <title>The draft genome of Ciona intestinalis: insights into chordate and vertebrate origins.</title>
        <authorList>
            <person name="Dehal P."/>
            <person name="Satou Y."/>
            <person name="Campbell R.K."/>
            <person name="Chapman J."/>
            <person name="Degnan B."/>
            <person name="De Tomaso A."/>
            <person name="Davidson B."/>
            <person name="Di Gregorio A."/>
            <person name="Gelpke M."/>
            <person name="Goodstein D.M."/>
            <person name="Harafuji N."/>
            <person name="Hastings K.E."/>
            <person name="Ho I."/>
            <person name="Hotta K."/>
            <person name="Huang W."/>
            <person name="Kawashima T."/>
            <person name="Lemaire P."/>
            <person name="Martinez D."/>
            <person name="Meinertzhagen I.A."/>
            <person name="Necula S."/>
            <person name="Nonaka M."/>
            <person name="Putnam N."/>
            <person name="Rash S."/>
            <person name="Saiga H."/>
            <person name="Satake M."/>
            <person name="Terry A."/>
            <person name="Yamada L."/>
            <person name="Wang H.G."/>
            <person name="Awazu S."/>
            <person name="Azumi K."/>
            <person name="Boore J."/>
            <person name="Branno M."/>
            <person name="Chin-Bow S."/>
            <person name="DeSantis R."/>
            <person name="Doyle S."/>
            <person name="Francino P."/>
            <person name="Keys D.N."/>
            <person name="Haga S."/>
            <person name="Hayashi H."/>
            <person name="Hino K."/>
            <person name="Imai K.S."/>
            <person name="Inaba K."/>
            <person name="Kano S."/>
            <person name="Kobayashi K."/>
            <person name="Kobayashi M."/>
            <person name="Lee B.I."/>
            <person name="Makabe K.W."/>
            <person name="Manohar C."/>
            <person name="Matassi G."/>
            <person name="Medina M."/>
            <person name="Mochizuki Y."/>
            <person name="Mount S."/>
            <person name="Morishita T."/>
            <person name="Miura S."/>
            <person name="Nakayama A."/>
            <person name="Nishizaka S."/>
            <person name="Nomoto H."/>
            <person name="Ohta F."/>
            <person name="Oishi K."/>
            <person name="Rigoutsos I."/>
            <person name="Sano M."/>
            <person name="Sasaki A."/>
            <person name="Sasakura Y."/>
            <person name="Shoguchi E."/>
            <person name="Shin-i T."/>
            <person name="Spagnuolo A."/>
            <person name="Stainier D."/>
            <person name="Suzuki M.M."/>
            <person name="Tassy O."/>
            <person name="Takatori N."/>
            <person name="Tokuoka M."/>
            <person name="Yagi K."/>
            <person name="Yoshizaki F."/>
            <person name="Wada S."/>
            <person name="Zhang C."/>
            <person name="Hyatt P.D."/>
            <person name="Larimer F."/>
            <person name="Detter C."/>
            <person name="Doggett N."/>
            <person name="Glavina T."/>
            <person name="Hawkins T."/>
            <person name="Richardson P."/>
            <person name="Lucas S."/>
            <person name="Kohara Y."/>
            <person name="Levine M."/>
            <person name="Satoh N."/>
            <person name="Rokhsar D.S."/>
        </authorList>
    </citation>
    <scope>NUCLEOTIDE SEQUENCE [LARGE SCALE GENOMIC DNA]</scope>
</reference>
<dbReference type="PANTHER" id="PTHR23356">
    <property type="entry name" value="DPY30-RELATED"/>
    <property type="match status" value="1"/>
</dbReference>
<keyword evidence="13" id="KW-1185">Reference proteome</keyword>
<dbReference type="EMBL" id="EAAA01000846">
    <property type="status" value="NOT_ANNOTATED_CDS"/>
    <property type="molecule type" value="Genomic_DNA"/>
</dbReference>
<feature type="compositionally biased region" description="Polar residues" evidence="11">
    <location>
        <begin position="125"/>
        <end position="134"/>
    </location>
</feature>
<dbReference type="GO" id="GO:0048188">
    <property type="term" value="C:Set1C/COMPASS complex"/>
    <property type="evidence" value="ECO:0007669"/>
    <property type="project" value="InterPro"/>
</dbReference>
<reference evidence="12" key="4">
    <citation type="submission" date="2025-09" db="UniProtKB">
        <authorList>
            <consortium name="Ensembl"/>
        </authorList>
    </citation>
    <scope>IDENTIFICATION</scope>
</reference>
<keyword evidence="7" id="KW-0966">Cell projection</keyword>
<dbReference type="Pfam" id="PF05186">
    <property type="entry name" value="Dpy-30"/>
    <property type="match status" value="1"/>
</dbReference>
<comment type="subcellular location">
    <subcellularLocation>
        <location evidence="1">Cytoplasm</location>
        <location evidence="1">Cytoskeleton</location>
        <location evidence="1">Flagellum axoneme</location>
    </subcellularLocation>
</comment>
<evidence type="ECO:0000313" key="12">
    <source>
        <dbReference type="Ensembl" id="ENSCINP00000012807.3"/>
    </source>
</evidence>
<evidence type="ECO:0000256" key="1">
    <source>
        <dbReference type="ARBA" id="ARBA00004611"/>
    </source>
</evidence>
<reference evidence="12" key="3">
    <citation type="submission" date="2025-08" db="UniProtKB">
        <authorList>
            <consortium name="Ensembl"/>
        </authorList>
    </citation>
    <scope>IDENTIFICATION</scope>
</reference>
<evidence type="ECO:0000256" key="4">
    <source>
        <dbReference type="ARBA" id="ARBA00022846"/>
    </source>
</evidence>
<evidence type="ECO:0000256" key="6">
    <source>
        <dbReference type="ARBA" id="ARBA00023212"/>
    </source>
</evidence>
<evidence type="ECO:0000256" key="9">
    <source>
        <dbReference type="ARBA" id="ARBA00062391"/>
    </source>
</evidence>
<dbReference type="Gene3D" id="1.20.890.10">
    <property type="entry name" value="cAMP-dependent protein kinase regulatory subunit, dimerization-anchoring domain"/>
    <property type="match status" value="1"/>
</dbReference>
<organism evidence="12 13">
    <name type="scientific">Ciona intestinalis</name>
    <name type="common">Transparent sea squirt</name>
    <name type="synonym">Ascidia intestinalis</name>
    <dbReference type="NCBI Taxonomy" id="7719"/>
    <lineage>
        <taxon>Eukaryota</taxon>
        <taxon>Metazoa</taxon>
        <taxon>Chordata</taxon>
        <taxon>Tunicata</taxon>
        <taxon>Ascidiacea</taxon>
        <taxon>Phlebobranchia</taxon>
        <taxon>Cionidae</taxon>
        <taxon>Ciona</taxon>
    </lineage>
</organism>
<keyword evidence="6" id="KW-0206">Cytoskeleton</keyword>
<keyword evidence="3" id="KW-0963">Cytoplasm</keyword>
<reference evidence="12" key="2">
    <citation type="journal article" date="2008" name="Genome Biol.">
        <title>Improved genome assembly and evidence-based global gene model set for the chordate Ciona intestinalis: new insight into intron and operon populations.</title>
        <authorList>
            <person name="Satou Y."/>
            <person name="Mineta K."/>
            <person name="Ogasawara M."/>
            <person name="Sasakura Y."/>
            <person name="Shoguchi E."/>
            <person name="Ueno K."/>
            <person name="Yamada L."/>
            <person name="Matsumoto J."/>
            <person name="Wasserscheid J."/>
            <person name="Dewar K."/>
            <person name="Wiley G.B."/>
            <person name="Macmil S.L."/>
            <person name="Roe B.A."/>
            <person name="Zeller R.W."/>
            <person name="Hastings K.E."/>
            <person name="Lemaire P."/>
            <person name="Lindquist E."/>
            <person name="Endo T."/>
            <person name="Hotta K."/>
            <person name="Inaba K."/>
        </authorList>
    </citation>
    <scope>NUCLEOTIDE SEQUENCE [LARGE SCALE GENOMIC DNA]</scope>
    <source>
        <strain evidence="12">wild type</strain>
    </source>
</reference>
<dbReference type="STRING" id="7719.ENSCINP00000012807"/>
<proteinExistence type="inferred from homology"/>
<dbReference type="Proteomes" id="UP000008144">
    <property type="component" value="Chromosome 12"/>
</dbReference>
<dbReference type="InterPro" id="IPR007858">
    <property type="entry name" value="Dpy-30_motif"/>
</dbReference>
<keyword evidence="5" id="KW-0969">Cilium</keyword>
<evidence type="ECO:0000256" key="3">
    <source>
        <dbReference type="ARBA" id="ARBA00022490"/>
    </source>
</evidence>
<dbReference type="InParanoid" id="F6ZE87"/>
<dbReference type="HOGENOM" id="CLU_1577935_0_0_1"/>
<feature type="compositionally biased region" description="Basic and acidic residues" evidence="11">
    <location>
        <begin position="90"/>
        <end position="107"/>
    </location>
</feature>
<sequence length="169" mass="18777">MDSEYLKKHLGSCLTEALAEVAEKRPLDPVEYVAQFLFKFKENEAFNKKLNEDNKVFSEELKQANDDVAMQGQLQEEAKLIKQREEEALKARRIEDKTPEPTLKDLSNKPGAPSLSAVVEDEETTSPVAENSTPAKEEVTVEAEEEPTGEEPAGENPQGETEPTAEATE</sequence>
<comment type="subunit">
    <text evidence="9">Component of the axonemal radial spoke complex 1 (RS1), at least composed of spoke head proteins RSPH1, RSPH3, RSPH9 and the cilia-specific component RSPH4A or sperm-specific component RSPH6A, spoke stalk proteins RSPH14, DNAJB13, DYDC1, ROPN1L and NME5, and the anchor protein IQUB. Interacts with SH3GL3.</text>
</comment>
<comment type="function">
    <text evidence="8">Functions as part of axonemal radial spoke complexes that play an important part in the motility of sperm and cilia. Plays a crucial role during acrosome biogenesis.</text>
</comment>
<keyword evidence="4" id="KW-0282">Flagellum</keyword>
<evidence type="ECO:0000256" key="7">
    <source>
        <dbReference type="ARBA" id="ARBA00023273"/>
    </source>
</evidence>
<dbReference type="FunFam" id="1.20.890.10:FF:000009">
    <property type="entry name" value="DPY30 domain-containing protein 1"/>
    <property type="match status" value="1"/>
</dbReference>
<evidence type="ECO:0000256" key="11">
    <source>
        <dbReference type="SAM" id="MobiDB-lite"/>
    </source>
</evidence>
<dbReference type="Ensembl" id="ENSCINT00000012807.3">
    <property type="protein sequence ID" value="ENSCINP00000012807.3"/>
    <property type="gene ID" value="ENSCING00000006207.3"/>
</dbReference>
<feature type="region of interest" description="Disordered" evidence="11">
    <location>
        <begin position="90"/>
        <end position="169"/>
    </location>
</feature>
<dbReference type="AlphaFoldDB" id="F6ZE87"/>
<feature type="compositionally biased region" description="Acidic residues" evidence="11">
    <location>
        <begin position="140"/>
        <end position="153"/>
    </location>
</feature>
<dbReference type="InterPro" id="IPR049630">
    <property type="entry name" value="DYDC-like_DD"/>
</dbReference>
<evidence type="ECO:0000313" key="13">
    <source>
        <dbReference type="Proteomes" id="UP000008144"/>
    </source>
</evidence>
<protein>
    <recommendedName>
        <fullName evidence="10">DPY30 domain-containing protein 1</fullName>
    </recommendedName>
</protein>
<accession>F6ZE87</accession>
<name>F6ZE87_CIOIN</name>
<dbReference type="CDD" id="cd22966">
    <property type="entry name" value="DD_DYDC-like"/>
    <property type="match status" value="1"/>
</dbReference>
<dbReference type="PANTHER" id="PTHR23356:SF16">
    <property type="entry name" value="DPY30 DOMAIN CONTAINING 2"/>
    <property type="match status" value="1"/>
</dbReference>
<dbReference type="OMA" id="ELMFQQQ"/>
<comment type="similarity">
    <text evidence="2">Belongs to the dpy-30 family.</text>
</comment>
<evidence type="ECO:0000256" key="2">
    <source>
        <dbReference type="ARBA" id="ARBA00010849"/>
    </source>
</evidence>